<name>A0ABT8D705_9RHOB</name>
<evidence type="ECO:0000313" key="2">
    <source>
        <dbReference type="Proteomes" id="UP001243846"/>
    </source>
</evidence>
<dbReference type="RefSeq" id="WP_377786050.1">
    <property type="nucleotide sequence ID" value="NZ_JBHUOC010000001.1"/>
</dbReference>
<evidence type="ECO:0000313" key="1">
    <source>
        <dbReference type="EMBL" id="MDN3711039.1"/>
    </source>
</evidence>
<dbReference type="Proteomes" id="UP001243846">
    <property type="component" value="Unassembled WGS sequence"/>
</dbReference>
<protein>
    <submittedName>
        <fullName evidence="1">Uncharacterized protein</fullName>
    </submittedName>
</protein>
<proteinExistence type="predicted"/>
<sequence>MEIFIRAEVAETCYLDEAAHWIAFGVVPTFWPDENGHDERQNVDAHLDHLEGLASPTYFPIAPIAHRFLEHDDAADFARHMTESYGQTVKEARDAVELQVELHKKYYPAAGDPDYDQDRQNEFERELSALESELESAMAIAPFLAELDQLVEIARSKLFTALVQGKLAARGIELLPSPDDGPMSGRFGDIPRSDWRMSDVAWPLSNLGTGEDEQPRWIAAQVSFSELMMLVPQPDIGKSLRTLEDFGACLIARNAESEGEAVISARATSRGAPKQGAAFSRLRW</sequence>
<accession>A0ABT8D705</accession>
<gene>
    <name evidence="1" type="ORF">QWZ10_02985</name>
</gene>
<organism evidence="1 2">
    <name type="scientific">Paracoccus cavernae</name>
    <dbReference type="NCBI Taxonomy" id="1571207"/>
    <lineage>
        <taxon>Bacteria</taxon>
        <taxon>Pseudomonadati</taxon>
        <taxon>Pseudomonadota</taxon>
        <taxon>Alphaproteobacteria</taxon>
        <taxon>Rhodobacterales</taxon>
        <taxon>Paracoccaceae</taxon>
        <taxon>Paracoccus</taxon>
    </lineage>
</organism>
<reference evidence="2" key="1">
    <citation type="journal article" date="2019" name="Int. J. Syst. Evol. Microbiol.">
        <title>The Global Catalogue of Microorganisms (GCM) 10K type strain sequencing project: providing services to taxonomists for standard genome sequencing and annotation.</title>
        <authorList>
            <consortium name="The Broad Institute Genomics Platform"/>
            <consortium name="The Broad Institute Genome Sequencing Center for Infectious Disease"/>
            <person name="Wu L."/>
            <person name="Ma J."/>
        </authorList>
    </citation>
    <scope>NUCLEOTIDE SEQUENCE [LARGE SCALE GENOMIC DNA]</scope>
    <source>
        <strain evidence="2">CECT 8482</strain>
    </source>
</reference>
<comment type="caution">
    <text evidence="1">The sequence shown here is derived from an EMBL/GenBank/DDBJ whole genome shotgun (WGS) entry which is preliminary data.</text>
</comment>
<dbReference type="EMBL" id="JAUFRC010000001">
    <property type="protein sequence ID" value="MDN3711039.1"/>
    <property type="molecule type" value="Genomic_DNA"/>
</dbReference>
<keyword evidence="2" id="KW-1185">Reference proteome</keyword>